<dbReference type="PANTHER" id="PTHR47894">
    <property type="entry name" value="HTH-TYPE TRANSCRIPTIONAL REGULATOR GADX"/>
    <property type="match status" value="1"/>
</dbReference>
<dbReference type="RefSeq" id="WP_073133384.1">
    <property type="nucleotide sequence ID" value="NZ_FQWQ01000001.1"/>
</dbReference>
<evidence type="ECO:0000313" key="3">
    <source>
        <dbReference type="EMBL" id="SHG83847.1"/>
    </source>
</evidence>
<dbReference type="PROSITE" id="PS01124">
    <property type="entry name" value="HTH_ARAC_FAMILY_2"/>
    <property type="match status" value="1"/>
</dbReference>
<dbReference type="Pfam" id="PF12625">
    <property type="entry name" value="Arabinose_bd"/>
    <property type="match status" value="1"/>
</dbReference>
<dbReference type="Gene3D" id="1.10.10.60">
    <property type="entry name" value="Homeodomain-like"/>
    <property type="match status" value="1"/>
</dbReference>
<dbReference type="InterPro" id="IPR032687">
    <property type="entry name" value="AraC-type_N"/>
</dbReference>
<dbReference type="InterPro" id="IPR018060">
    <property type="entry name" value="HTH_AraC"/>
</dbReference>
<keyword evidence="1" id="KW-0238">DNA-binding</keyword>
<gene>
    <name evidence="3" type="ORF">SAMN04488109_2074</name>
</gene>
<dbReference type="EMBL" id="FQWQ01000001">
    <property type="protein sequence ID" value="SHG83847.1"/>
    <property type="molecule type" value="Genomic_DNA"/>
</dbReference>
<dbReference type="Proteomes" id="UP000184212">
    <property type="component" value="Unassembled WGS sequence"/>
</dbReference>
<dbReference type="PANTHER" id="PTHR47894:SF1">
    <property type="entry name" value="HTH-TYPE TRANSCRIPTIONAL REGULATOR VQSM"/>
    <property type="match status" value="1"/>
</dbReference>
<proteinExistence type="predicted"/>
<keyword evidence="4" id="KW-1185">Reference proteome</keyword>
<dbReference type="Pfam" id="PF12833">
    <property type="entry name" value="HTH_18"/>
    <property type="match status" value="1"/>
</dbReference>
<dbReference type="STRING" id="947013.SAMN04488109_2074"/>
<sequence>MYSVQVSIMRDLIYGAVAHGASLQALCQRMGIDAHLLTDAEKHMDWEAAADFWVPAVEMTGDEQLGLHIGQHIGASAFGMLGYLSQSCRTLEDAFNTIIKFNATISSVFKYKLEFSEGLVHVGFEPLPLYEKKYPESARQAVDVSAASFAMQMARLTGKSLRPVYVEFTYSKRAPQEYERVFHAPVKFNAQRNAVTITREQYVTPILSYDKSLFALFSAMLVKKQNALSNENTLPEKIRSLLLFDFNGQVPALEIMASHLSMTPRTLQRKLTDEGTSYRALSHQLRKELATEMLNTNLKKQEIASLLGYTDDSTLRRQVKAWDLAPGPRA</sequence>
<name>A0A1M5N321_9BACT</name>
<dbReference type="GO" id="GO:0000976">
    <property type="term" value="F:transcription cis-regulatory region binding"/>
    <property type="evidence" value="ECO:0007669"/>
    <property type="project" value="TreeGrafter"/>
</dbReference>
<accession>A0A1M5N321</accession>
<evidence type="ECO:0000256" key="1">
    <source>
        <dbReference type="ARBA" id="ARBA00023125"/>
    </source>
</evidence>
<feature type="domain" description="HTH araC/xylS-type" evidence="2">
    <location>
        <begin position="236"/>
        <end position="320"/>
    </location>
</feature>
<evidence type="ECO:0000259" key="2">
    <source>
        <dbReference type="PROSITE" id="PS01124"/>
    </source>
</evidence>
<dbReference type="SMART" id="SM00342">
    <property type="entry name" value="HTH_ARAC"/>
    <property type="match status" value="1"/>
</dbReference>
<dbReference type="GO" id="GO:0005829">
    <property type="term" value="C:cytosol"/>
    <property type="evidence" value="ECO:0007669"/>
    <property type="project" value="TreeGrafter"/>
</dbReference>
<evidence type="ECO:0000313" key="4">
    <source>
        <dbReference type="Proteomes" id="UP000184212"/>
    </source>
</evidence>
<dbReference type="AlphaFoldDB" id="A0A1M5N321"/>
<organism evidence="3 4">
    <name type="scientific">Chryseolinea serpens</name>
    <dbReference type="NCBI Taxonomy" id="947013"/>
    <lineage>
        <taxon>Bacteria</taxon>
        <taxon>Pseudomonadati</taxon>
        <taxon>Bacteroidota</taxon>
        <taxon>Cytophagia</taxon>
        <taxon>Cytophagales</taxon>
        <taxon>Fulvivirgaceae</taxon>
        <taxon>Chryseolinea</taxon>
    </lineage>
</organism>
<reference evidence="3 4" key="1">
    <citation type="submission" date="2016-11" db="EMBL/GenBank/DDBJ databases">
        <authorList>
            <person name="Jaros S."/>
            <person name="Januszkiewicz K."/>
            <person name="Wedrychowicz H."/>
        </authorList>
    </citation>
    <scope>NUCLEOTIDE SEQUENCE [LARGE SCALE GENOMIC DNA]</scope>
    <source>
        <strain evidence="3 4">DSM 24574</strain>
    </source>
</reference>
<protein>
    <submittedName>
        <fullName evidence="3">Phage integrase family protein</fullName>
    </submittedName>
</protein>
<dbReference type="OrthoDB" id="5582699at2"/>
<dbReference type="GO" id="GO:0003700">
    <property type="term" value="F:DNA-binding transcription factor activity"/>
    <property type="evidence" value="ECO:0007669"/>
    <property type="project" value="InterPro"/>
</dbReference>